<dbReference type="RefSeq" id="XP_035469208.1">
    <property type="nucleotide sequence ID" value="XM_035613315.2"/>
</dbReference>
<dbReference type="SUPFAM" id="SSF54001">
    <property type="entry name" value="Cysteine proteinases"/>
    <property type="match status" value="1"/>
</dbReference>
<dbReference type="AlphaFoldDB" id="A0A8D3DNA4"/>
<evidence type="ECO:0000313" key="4">
    <source>
        <dbReference type="Proteomes" id="UP000694558"/>
    </source>
</evidence>
<dbReference type="GO" id="GO:0016579">
    <property type="term" value="P:protein deubiquitination"/>
    <property type="evidence" value="ECO:0007669"/>
    <property type="project" value="InterPro"/>
</dbReference>
<feature type="region of interest" description="Disordered" evidence="1">
    <location>
        <begin position="586"/>
        <end position="651"/>
    </location>
</feature>
<dbReference type="GO" id="GO:0004843">
    <property type="term" value="F:cysteine-type deubiquitinase activity"/>
    <property type="evidence" value="ECO:0007669"/>
    <property type="project" value="InterPro"/>
</dbReference>
<dbReference type="InterPro" id="IPR018200">
    <property type="entry name" value="USP_CS"/>
</dbReference>
<reference evidence="3" key="2">
    <citation type="submission" date="2025-08" db="UniProtKB">
        <authorList>
            <consortium name="Ensembl"/>
        </authorList>
    </citation>
    <scope>IDENTIFICATION</scope>
</reference>
<dbReference type="InterPro" id="IPR001394">
    <property type="entry name" value="Peptidase_C19_UCH"/>
</dbReference>
<feature type="compositionally biased region" description="Basic and acidic residues" evidence="1">
    <location>
        <begin position="360"/>
        <end position="380"/>
    </location>
</feature>
<dbReference type="PANTHER" id="PTHR24006">
    <property type="entry name" value="UBIQUITIN CARBOXYL-TERMINAL HYDROLASE"/>
    <property type="match status" value="1"/>
</dbReference>
<name>A0A8D3DNA4_SCOMX</name>
<dbReference type="Ensembl" id="ENSSMAT00000051614.1">
    <property type="protein sequence ID" value="ENSSMAP00000061013.1"/>
    <property type="gene ID" value="ENSSMAG00000032738.1"/>
</dbReference>
<dbReference type="KEGG" id="smau:118287768"/>
<sequence length="651" mass="73109">MSLYFELVRRDEEVLRLNSYVGEYISTYNLVDDLKHVNTSMNRDLVEIFREKLDNLTISDYHGLNGPGLTCYLNSVLQVLFMTEDFRGSIKRCCSKAPTAIDALLGKLFDDLERSLAWTHCIAKKLGITDVYEQRDAAEYFEKILCLTSPEASKIFKGELNHKTTCVTCEKRNDSRGFFWILPLAMGNSCRQTYSVTRGLKAFFKKEKVSGENRIYCSQCDEKQVTDIDCEMTQKPGILTLLLKRFTFDYKCQSYVKLQCEVDVPQTLHMENCKYDLYALVNHFGDLTGGHYTAEIKSFETGEWYCFNDDIVERVKQPLFGSGNTPVRSCSAYLLMYRKESTFFDEVDQEAQCAGSGVEAEGRLDKSGPDEAPAPHRTPEDESGSGGENLRQLNGDAFKKSGVHSSGELEQRAACVRPHKDTLLRRHSETDGELYYEPNWLTPFSKTQKDGGHNELITNSGRMATHSVDRAMEPNHNSPKKRLKLEDVSWDTTGLDAIIPTTGTKTKCATDGRQRVKPAESKGVGNESLVLAEGIVEGKGIKQRTEADIGANSDSVVQSCRSYPSGCSPSTAQYLTRPLPNNWRANDSTDCRLSSSQGRNSGSVKRSKEKMLPEGCRLVTVQTAAMGEKTVGERRTKNAKKRVSNTQEPWR</sequence>
<evidence type="ECO:0000259" key="2">
    <source>
        <dbReference type="PROSITE" id="PS50235"/>
    </source>
</evidence>
<dbReference type="PROSITE" id="PS50235">
    <property type="entry name" value="USP_3"/>
    <property type="match status" value="1"/>
</dbReference>
<gene>
    <name evidence="3" type="primary">LOC118287768</name>
</gene>
<dbReference type="PANTHER" id="PTHR24006:SF899">
    <property type="entry name" value="UBIQUITIN CARBOXYL-TERMINAL HYDROLASE"/>
    <property type="match status" value="1"/>
</dbReference>
<evidence type="ECO:0000256" key="1">
    <source>
        <dbReference type="SAM" id="MobiDB-lite"/>
    </source>
</evidence>
<feature type="compositionally biased region" description="Polar residues" evidence="1">
    <location>
        <begin position="586"/>
        <end position="604"/>
    </location>
</feature>
<dbReference type="InterPro" id="IPR050164">
    <property type="entry name" value="Peptidase_C19"/>
</dbReference>
<accession>A0A8D3DNA4</accession>
<feature type="region of interest" description="Disordered" evidence="1">
    <location>
        <begin position="355"/>
        <end position="393"/>
    </location>
</feature>
<reference evidence="3" key="1">
    <citation type="submission" date="2023-05" db="EMBL/GenBank/DDBJ databases">
        <title>High-quality long-read genome of Scophthalmus maximus.</title>
        <authorList>
            <person name="Lien S."/>
            <person name="Martinez P."/>
        </authorList>
    </citation>
    <scope>NUCLEOTIDE SEQUENCE [LARGE SCALE GENOMIC DNA]</scope>
</reference>
<proteinExistence type="predicted"/>
<dbReference type="Pfam" id="PF00443">
    <property type="entry name" value="UCH"/>
    <property type="match status" value="1"/>
</dbReference>
<dbReference type="GO" id="GO:0005829">
    <property type="term" value="C:cytosol"/>
    <property type="evidence" value="ECO:0007669"/>
    <property type="project" value="TreeGrafter"/>
</dbReference>
<dbReference type="InterPro" id="IPR028889">
    <property type="entry name" value="USP"/>
</dbReference>
<dbReference type="Proteomes" id="UP000694558">
    <property type="component" value="Chromosome 2"/>
</dbReference>
<dbReference type="OrthoDB" id="292964at2759"/>
<protein>
    <recommendedName>
        <fullName evidence="2">USP domain-containing protein</fullName>
    </recommendedName>
</protein>
<dbReference type="GeneTree" id="ENSGT00940000168139"/>
<dbReference type="PROSITE" id="PS00973">
    <property type="entry name" value="USP_2"/>
    <property type="match status" value="1"/>
</dbReference>
<dbReference type="CDD" id="cd02257">
    <property type="entry name" value="Peptidase_C19"/>
    <property type="match status" value="1"/>
</dbReference>
<evidence type="ECO:0000313" key="3">
    <source>
        <dbReference type="Ensembl" id="ENSSMAP00000061013.1"/>
    </source>
</evidence>
<dbReference type="InterPro" id="IPR038765">
    <property type="entry name" value="Papain-like_cys_pep_sf"/>
</dbReference>
<dbReference type="Gene3D" id="3.90.70.10">
    <property type="entry name" value="Cysteine proteinases"/>
    <property type="match status" value="1"/>
</dbReference>
<organism evidence="3 4">
    <name type="scientific">Scophthalmus maximus</name>
    <name type="common">Turbot</name>
    <name type="synonym">Psetta maxima</name>
    <dbReference type="NCBI Taxonomy" id="52904"/>
    <lineage>
        <taxon>Eukaryota</taxon>
        <taxon>Metazoa</taxon>
        <taxon>Chordata</taxon>
        <taxon>Craniata</taxon>
        <taxon>Vertebrata</taxon>
        <taxon>Euteleostomi</taxon>
        <taxon>Actinopterygii</taxon>
        <taxon>Neopterygii</taxon>
        <taxon>Teleostei</taxon>
        <taxon>Neoteleostei</taxon>
        <taxon>Acanthomorphata</taxon>
        <taxon>Carangaria</taxon>
        <taxon>Pleuronectiformes</taxon>
        <taxon>Pleuronectoidei</taxon>
        <taxon>Scophthalmidae</taxon>
        <taxon>Scophthalmus</taxon>
    </lineage>
</organism>
<dbReference type="GO" id="GO:0005634">
    <property type="term" value="C:nucleus"/>
    <property type="evidence" value="ECO:0007669"/>
    <property type="project" value="TreeGrafter"/>
</dbReference>
<dbReference type="GeneID" id="118287768"/>
<feature type="domain" description="USP" evidence="2">
    <location>
        <begin position="62"/>
        <end position="340"/>
    </location>
</feature>